<feature type="transmembrane region" description="Helical" evidence="1">
    <location>
        <begin position="102"/>
        <end position="120"/>
    </location>
</feature>
<evidence type="ECO:0000313" key="3">
    <source>
        <dbReference type="Proteomes" id="UP000476511"/>
    </source>
</evidence>
<feature type="transmembrane region" description="Helical" evidence="1">
    <location>
        <begin position="132"/>
        <end position="151"/>
    </location>
</feature>
<feature type="transmembrane region" description="Helical" evidence="1">
    <location>
        <begin position="20"/>
        <end position="41"/>
    </location>
</feature>
<feature type="transmembrane region" description="Helical" evidence="1">
    <location>
        <begin position="163"/>
        <end position="182"/>
    </location>
</feature>
<evidence type="ECO:0000256" key="1">
    <source>
        <dbReference type="SAM" id="Phobius"/>
    </source>
</evidence>
<protein>
    <submittedName>
        <fullName evidence="2">DUF998 domain-containing protein</fullName>
    </submittedName>
</protein>
<dbReference type="InterPro" id="IPR009339">
    <property type="entry name" value="DUF998"/>
</dbReference>
<feature type="transmembrane region" description="Helical" evidence="1">
    <location>
        <begin position="298"/>
        <end position="316"/>
    </location>
</feature>
<accession>A0A6L5QZ82</accession>
<feature type="transmembrane region" description="Helical" evidence="1">
    <location>
        <begin position="322"/>
        <end position="344"/>
    </location>
</feature>
<feature type="transmembrane region" description="Helical" evidence="1">
    <location>
        <begin position="241"/>
        <end position="262"/>
    </location>
</feature>
<evidence type="ECO:0000313" key="2">
    <source>
        <dbReference type="EMBL" id="MRX43132.1"/>
    </source>
</evidence>
<dbReference type="Pfam" id="PF06197">
    <property type="entry name" value="DUF998"/>
    <property type="match status" value="1"/>
</dbReference>
<feature type="transmembrane region" description="Helical" evidence="1">
    <location>
        <begin position="202"/>
        <end position="221"/>
    </location>
</feature>
<dbReference type="EMBL" id="WKJD01000008">
    <property type="protein sequence ID" value="MRX43132.1"/>
    <property type="molecule type" value="Genomic_DNA"/>
</dbReference>
<keyword evidence="1" id="KW-0812">Transmembrane</keyword>
<reference evidence="2 3" key="1">
    <citation type="submission" date="2019-11" db="EMBL/GenBank/DDBJ databases">
        <title>Agromyces kandeliae sp. nov., isolated from mangrove soil.</title>
        <authorList>
            <person name="Wang R."/>
        </authorList>
    </citation>
    <scope>NUCLEOTIDE SEQUENCE [LARGE SCALE GENOMIC DNA]</scope>
    <source>
        <strain evidence="2 3">Q22</strain>
    </source>
</reference>
<dbReference type="RefSeq" id="WP_154345471.1">
    <property type="nucleotide sequence ID" value="NZ_WKJD01000008.1"/>
</dbReference>
<name>A0A6L5QZ82_9MICO</name>
<gene>
    <name evidence="2" type="ORF">GJR97_05255</name>
</gene>
<keyword evidence="3" id="KW-1185">Reference proteome</keyword>
<organism evidence="2 3">
    <name type="scientific">Agromyces kandeliae</name>
    <dbReference type="NCBI Taxonomy" id="2666141"/>
    <lineage>
        <taxon>Bacteria</taxon>
        <taxon>Bacillati</taxon>
        <taxon>Actinomycetota</taxon>
        <taxon>Actinomycetes</taxon>
        <taxon>Micrococcales</taxon>
        <taxon>Microbacteriaceae</taxon>
        <taxon>Agromyces</taxon>
    </lineage>
</organism>
<keyword evidence="1" id="KW-0472">Membrane</keyword>
<proteinExistence type="predicted"/>
<feature type="transmembrane region" description="Helical" evidence="1">
    <location>
        <begin position="268"/>
        <end position="291"/>
    </location>
</feature>
<feature type="transmembrane region" description="Helical" evidence="1">
    <location>
        <begin position="53"/>
        <end position="82"/>
    </location>
</feature>
<dbReference type="AlphaFoldDB" id="A0A6L5QZ82"/>
<dbReference type="Proteomes" id="UP000476511">
    <property type="component" value="Unassembled WGS sequence"/>
</dbReference>
<comment type="caution">
    <text evidence="2">The sequence shown here is derived from an EMBL/GenBank/DDBJ whole genome shotgun (WGS) entry which is preliminary data.</text>
</comment>
<sequence>MRGASAAATGQAPVARHAALVSAMVAIAIAVAVAAATRLIHLVPHAHEGVHGLGHVVVDVLCLVVAVLVALLLLAALTVASVPERRRAGRSGCFVPQASPQIGAFANASVWATIAALAVGSSAEAFDGFPGGHLAACAALAGGLGATTGAVHHRAHHLSVYRSFNVVAMLLAAGCLASMSLTDTGEWWARNFSTLGTSDDVAAVWFNAGLVLSGGAMAAMAGRLVRGLARPEYRPRRGARVVVHAFVGIIGFALAGVGLVPIDADETLHNVFASAAGAAFFLLAAGSPWLVRRMPRRLVATSVAALLTEVAAWVVYDGLGWASLTVFEVVAFALVFVWLIALVVTTHPERVDAPALAAAVGELVAAPARGAVAVGDRVRTTTIPTFAFAGVPPPGMHPSLARST</sequence>
<keyword evidence="1" id="KW-1133">Transmembrane helix</keyword>